<reference evidence="2 3" key="2">
    <citation type="submission" date="2018-11" db="EMBL/GenBank/DDBJ databases">
        <authorList>
            <consortium name="Pathogen Informatics"/>
        </authorList>
    </citation>
    <scope>NUCLEOTIDE SEQUENCE [LARGE SCALE GENOMIC DNA]</scope>
    <source>
        <strain evidence="2 3">Egypt</strain>
    </source>
</reference>
<reference evidence="4" key="1">
    <citation type="submission" date="2016-06" db="UniProtKB">
        <authorList>
            <consortium name="WormBaseParasite"/>
        </authorList>
    </citation>
    <scope>IDENTIFICATION</scope>
</reference>
<evidence type="ECO:0000256" key="1">
    <source>
        <dbReference type="SAM" id="MobiDB-lite"/>
    </source>
</evidence>
<feature type="compositionally biased region" description="Polar residues" evidence="1">
    <location>
        <begin position="192"/>
        <end position="201"/>
    </location>
</feature>
<feature type="region of interest" description="Disordered" evidence="1">
    <location>
        <begin position="452"/>
        <end position="476"/>
    </location>
</feature>
<protein>
    <submittedName>
        <fullName evidence="4">Protein kinase domain-containing protein</fullName>
    </submittedName>
</protein>
<feature type="region of interest" description="Disordered" evidence="1">
    <location>
        <begin position="173"/>
        <end position="256"/>
    </location>
</feature>
<dbReference type="EMBL" id="UZAN01042582">
    <property type="protein sequence ID" value="VDP76315.1"/>
    <property type="molecule type" value="Genomic_DNA"/>
</dbReference>
<evidence type="ECO:0000313" key="3">
    <source>
        <dbReference type="Proteomes" id="UP000272942"/>
    </source>
</evidence>
<dbReference type="Proteomes" id="UP000272942">
    <property type="component" value="Unassembled WGS sequence"/>
</dbReference>
<accession>A0A183AFG8</accession>
<evidence type="ECO:0000313" key="2">
    <source>
        <dbReference type="EMBL" id="VDP76315.1"/>
    </source>
</evidence>
<sequence>MFPLDVSTKMPDPTLIRHSDFGMELLKNLHPTITKRSDMNRNRLIEMGQKFGAFGNNQYSEGSFPTSVNTNSIVLPTNPLFSTNGNSFPTVPLLFGAGLKLPFDLDCKFVPSRIVRTAPNDGMVTEAISSKLPSVFNPGSSMNEAGSLASSLMEQALQGNACIPFPHTESDSSSSLLECGESMNAPGKMNRGNRNSLSWHESGQRRSESATSSPSEMCGTKSTEPDIPMDLSLRSGTRDDEETEVTSSSPGVIKFQPKMGMDRQSRSFEIGQLCPELASSSVTRPLNNKQNSDSYGYSMLPYSFERAQSNLLEDTQNCGDRRDLTAIDSSLFASTPLRTFDVNVLATRSRGMIDSTTLKCGDDFTSLVSTMKPCLNNVCDSIPSPVNRQLKVDADGTVTTPLVANASRRRPRWNPTSNAIEECEQMILSEAVMDPIVSSLLEIPMNRFSTSPAGVPSDFETTKPRSSFSVAHLTEM</sequence>
<dbReference type="AlphaFoldDB" id="A0A183AFG8"/>
<gene>
    <name evidence="2" type="ORF">ECPE_LOCUS5703</name>
</gene>
<organism evidence="4">
    <name type="scientific">Echinostoma caproni</name>
    <dbReference type="NCBI Taxonomy" id="27848"/>
    <lineage>
        <taxon>Eukaryota</taxon>
        <taxon>Metazoa</taxon>
        <taxon>Spiralia</taxon>
        <taxon>Lophotrochozoa</taxon>
        <taxon>Platyhelminthes</taxon>
        <taxon>Trematoda</taxon>
        <taxon>Digenea</taxon>
        <taxon>Plagiorchiida</taxon>
        <taxon>Echinostomata</taxon>
        <taxon>Echinostomatoidea</taxon>
        <taxon>Echinostomatidae</taxon>
        <taxon>Echinostoma</taxon>
    </lineage>
</organism>
<proteinExistence type="predicted"/>
<name>A0A183AFG8_9TREM</name>
<dbReference type="WBParaSite" id="ECPE_0000571601-mRNA-1">
    <property type="protein sequence ID" value="ECPE_0000571601-mRNA-1"/>
    <property type="gene ID" value="ECPE_0000571601"/>
</dbReference>
<keyword evidence="3" id="KW-1185">Reference proteome</keyword>
<evidence type="ECO:0000313" key="4">
    <source>
        <dbReference type="WBParaSite" id="ECPE_0000571601-mRNA-1"/>
    </source>
</evidence>